<name>A0A0R1RFM2_9LACO</name>
<dbReference type="NCBIfam" id="TIGR00035">
    <property type="entry name" value="asp_race"/>
    <property type="match status" value="1"/>
</dbReference>
<comment type="similarity">
    <text evidence="1">Belongs to the aspartate/glutamate racemases family.</text>
</comment>
<dbReference type="EMBL" id="AZFE01000031">
    <property type="protein sequence ID" value="KRL55711.1"/>
    <property type="molecule type" value="Genomic_DNA"/>
</dbReference>
<keyword evidence="4" id="KW-1185">Reference proteome</keyword>
<dbReference type="Proteomes" id="UP000051697">
    <property type="component" value="Unassembled WGS sequence"/>
</dbReference>
<dbReference type="InterPro" id="IPR001920">
    <property type="entry name" value="Asp/Glu_race"/>
</dbReference>
<reference evidence="3 4" key="1">
    <citation type="journal article" date="2015" name="Genome Announc.">
        <title>Expanding the biotechnology potential of lactobacilli through comparative genomics of 213 strains and associated genera.</title>
        <authorList>
            <person name="Sun Z."/>
            <person name="Harris H.M."/>
            <person name="McCann A."/>
            <person name="Guo C."/>
            <person name="Argimon S."/>
            <person name="Zhang W."/>
            <person name="Yang X."/>
            <person name="Jeffery I.B."/>
            <person name="Cooney J.C."/>
            <person name="Kagawa T.F."/>
            <person name="Liu W."/>
            <person name="Song Y."/>
            <person name="Salvetti E."/>
            <person name="Wrobel A."/>
            <person name="Rasinkangas P."/>
            <person name="Parkhill J."/>
            <person name="Rea M.C."/>
            <person name="O'Sullivan O."/>
            <person name="Ritari J."/>
            <person name="Douillard F.P."/>
            <person name="Paul Ross R."/>
            <person name="Yang R."/>
            <person name="Briner A.E."/>
            <person name="Felis G.E."/>
            <person name="de Vos W.M."/>
            <person name="Barrangou R."/>
            <person name="Klaenhammer T.R."/>
            <person name="Caufield P.W."/>
            <person name="Cui Y."/>
            <person name="Zhang H."/>
            <person name="O'Toole P.W."/>
        </authorList>
    </citation>
    <scope>NUCLEOTIDE SEQUENCE [LARGE SCALE GENOMIC DNA]</scope>
    <source>
        <strain evidence="3 4">DSM 15707</strain>
    </source>
</reference>
<dbReference type="PANTHER" id="PTHR21198:SF7">
    <property type="entry name" value="ASPARTATE-GLUTAMATE RACEMASE FAMILY"/>
    <property type="match status" value="1"/>
</dbReference>
<dbReference type="PROSITE" id="PS00923">
    <property type="entry name" value="ASP_GLU_RACEMASE_1"/>
    <property type="match status" value="1"/>
</dbReference>
<dbReference type="Pfam" id="PF01177">
    <property type="entry name" value="Asp_Glu_race"/>
    <property type="match status" value="1"/>
</dbReference>
<evidence type="ECO:0000256" key="2">
    <source>
        <dbReference type="ARBA" id="ARBA00023235"/>
    </source>
</evidence>
<dbReference type="InterPro" id="IPR004380">
    <property type="entry name" value="Asp_race"/>
</dbReference>
<dbReference type="STRING" id="1423778.FC70_GL001315"/>
<dbReference type="KEGG" id="lol:LACOL_1713"/>
<proteinExistence type="inferred from homology"/>
<gene>
    <name evidence="3" type="ORF">FC70_GL001315</name>
</gene>
<dbReference type="InterPro" id="IPR018187">
    <property type="entry name" value="Asp/Glu_racemase_AS_1"/>
</dbReference>
<dbReference type="OrthoDB" id="9803739at2"/>
<keyword evidence="2" id="KW-0413">Isomerase</keyword>
<dbReference type="GO" id="GO:0047661">
    <property type="term" value="F:amino-acid racemase activity"/>
    <property type="evidence" value="ECO:0007669"/>
    <property type="project" value="InterPro"/>
</dbReference>
<dbReference type="InterPro" id="IPR015942">
    <property type="entry name" value="Asp/Glu/hydantoin_racemase"/>
</dbReference>
<accession>A0A0R1RFM2</accession>
<dbReference type="PATRIC" id="fig|1423778.4.peg.1350"/>
<evidence type="ECO:0000313" key="3">
    <source>
        <dbReference type="EMBL" id="KRL55711.1"/>
    </source>
</evidence>
<evidence type="ECO:0000313" key="4">
    <source>
        <dbReference type="Proteomes" id="UP000051697"/>
    </source>
</evidence>
<organism evidence="3 4">
    <name type="scientific">Paucilactobacillus oligofermentans DSM 15707 = LMG 22743</name>
    <dbReference type="NCBI Taxonomy" id="1423778"/>
    <lineage>
        <taxon>Bacteria</taxon>
        <taxon>Bacillati</taxon>
        <taxon>Bacillota</taxon>
        <taxon>Bacilli</taxon>
        <taxon>Lactobacillales</taxon>
        <taxon>Lactobacillaceae</taxon>
        <taxon>Paucilactobacillus</taxon>
    </lineage>
</organism>
<dbReference type="RefSeq" id="WP_057890237.1">
    <property type="nucleotide sequence ID" value="NZ_AZFE01000031.1"/>
</dbReference>
<dbReference type="SUPFAM" id="SSF53681">
    <property type="entry name" value="Aspartate/glutamate racemase"/>
    <property type="match status" value="2"/>
</dbReference>
<comment type="caution">
    <text evidence="3">The sequence shown here is derived from an EMBL/GenBank/DDBJ whole genome shotgun (WGS) entry which is preliminary data.</text>
</comment>
<dbReference type="AlphaFoldDB" id="A0A0R1RFM2"/>
<sequence>MNHFFTILGGMGSLATESFVRLLNERTPTNRDQDYLDYIVVNHASIPDRSAYILDHTKADPTSKLVDDVKQFSQLQPAFFVLTCNSAHYFYDKMQANTSIPILHMPKLTVEAIAKINPTAQRVGILGTPGTLTTGIYDQFLTTHNYEVVHPTTKILAETNKLIFDDIKGDGIVNHDRYHHILQQMHDELQVDITILGCTELSLAQEKAPDHNFLVADAQSILVDNTIKRALNK</sequence>
<dbReference type="Gene3D" id="3.40.50.1860">
    <property type="match status" value="2"/>
</dbReference>
<evidence type="ECO:0000256" key="1">
    <source>
        <dbReference type="ARBA" id="ARBA00007847"/>
    </source>
</evidence>
<dbReference type="PANTHER" id="PTHR21198">
    <property type="entry name" value="GLUTAMATE RACEMASE"/>
    <property type="match status" value="1"/>
</dbReference>
<protein>
    <submittedName>
        <fullName evidence="3">Aspartate racemase</fullName>
    </submittedName>
</protein>